<evidence type="ECO:0000313" key="2">
    <source>
        <dbReference type="Proteomes" id="UP000249700"/>
    </source>
</evidence>
<sequence length="48" mass="5193">MGARLQSHFTQGLALMCIKAAMDASYHAKWVVVGNRCTGCFSSKEEAS</sequence>
<gene>
    <name evidence="1" type="ORF">BCL93_107195</name>
</gene>
<protein>
    <submittedName>
        <fullName evidence="1">Uncharacterized protein</fullName>
    </submittedName>
</protein>
<accession>A0A328XX95</accession>
<dbReference type="EMBL" id="QLSX01000007">
    <property type="protein sequence ID" value="RAR60391.1"/>
    <property type="molecule type" value="Genomic_DNA"/>
</dbReference>
<comment type="caution">
    <text evidence="1">The sequence shown here is derived from an EMBL/GenBank/DDBJ whole genome shotgun (WGS) entry which is preliminary data.</text>
</comment>
<name>A0A328XX95_9GAMM</name>
<organism evidence="1 2">
    <name type="scientific">Onishia taeanensis</name>
    <dbReference type="NCBI Taxonomy" id="284577"/>
    <lineage>
        <taxon>Bacteria</taxon>
        <taxon>Pseudomonadati</taxon>
        <taxon>Pseudomonadota</taxon>
        <taxon>Gammaproteobacteria</taxon>
        <taxon>Oceanospirillales</taxon>
        <taxon>Halomonadaceae</taxon>
        <taxon>Onishia</taxon>
    </lineage>
</organism>
<reference evidence="1 2" key="1">
    <citation type="submission" date="2018-06" db="EMBL/GenBank/DDBJ databases">
        <title>Comparative analysis of microorganisms from saline springs in Andes Mountain Range, Colombia.</title>
        <authorList>
            <person name="Rubin E."/>
        </authorList>
    </citation>
    <scope>NUCLEOTIDE SEQUENCE [LARGE SCALE GENOMIC DNA]</scope>
    <source>
        <strain evidence="1 2">USBA-857</strain>
    </source>
</reference>
<dbReference type="Proteomes" id="UP000249700">
    <property type="component" value="Unassembled WGS sequence"/>
</dbReference>
<dbReference type="AlphaFoldDB" id="A0A328XX95"/>
<evidence type="ECO:0000313" key="1">
    <source>
        <dbReference type="EMBL" id="RAR60391.1"/>
    </source>
</evidence>
<proteinExistence type="predicted"/>